<dbReference type="Proteomes" id="UP000593564">
    <property type="component" value="Unassembled WGS sequence"/>
</dbReference>
<keyword evidence="2" id="KW-1185">Reference proteome</keyword>
<proteinExistence type="predicted"/>
<organism evidence="1 2">
    <name type="scientific">Camellia sinensis</name>
    <name type="common">Tea plant</name>
    <name type="synonym">Thea sinensis</name>
    <dbReference type="NCBI Taxonomy" id="4442"/>
    <lineage>
        <taxon>Eukaryota</taxon>
        <taxon>Viridiplantae</taxon>
        <taxon>Streptophyta</taxon>
        <taxon>Embryophyta</taxon>
        <taxon>Tracheophyta</taxon>
        <taxon>Spermatophyta</taxon>
        <taxon>Magnoliopsida</taxon>
        <taxon>eudicotyledons</taxon>
        <taxon>Gunneridae</taxon>
        <taxon>Pentapetalae</taxon>
        <taxon>asterids</taxon>
        <taxon>Ericales</taxon>
        <taxon>Theaceae</taxon>
        <taxon>Camellia</taxon>
    </lineage>
</organism>
<accession>A0A7J7HPS2</accession>
<evidence type="ECO:0000313" key="2">
    <source>
        <dbReference type="Proteomes" id="UP000593564"/>
    </source>
</evidence>
<evidence type="ECO:0000313" key="1">
    <source>
        <dbReference type="EMBL" id="KAF5954872.1"/>
    </source>
</evidence>
<comment type="caution">
    <text evidence="1">The sequence shown here is derived from an EMBL/GenBank/DDBJ whole genome shotgun (WGS) entry which is preliminary data.</text>
</comment>
<sequence>MYRVNNFEFYRASSFCCFLISGQHEGRKLANLKVKEPIDSIRKAQFVQHRYPFENTEREINIHHNNSSSFPDDDLLSIVVKQVTFFSCNSSFQN</sequence>
<protein>
    <submittedName>
        <fullName evidence="1">Uncharacterized protein</fullName>
    </submittedName>
</protein>
<dbReference type="AlphaFoldDB" id="A0A7J7HPS2"/>
<reference evidence="2" key="1">
    <citation type="journal article" date="2020" name="Nat. Commun.">
        <title>Genome assembly of wild tea tree DASZ reveals pedigree and selection history of tea varieties.</title>
        <authorList>
            <person name="Zhang W."/>
            <person name="Zhang Y."/>
            <person name="Qiu H."/>
            <person name="Guo Y."/>
            <person name="Wan H."/>
            <person name="Zhang X."/>
            <person name="Scossa F."/>
            <person name="Alseekh S."/>
            <person name="Zhang Q."/>
            <person name="Wang P."/>
            <person name="Xu L."/>
            <person name="Schmidt M.H."/>
            <person name="Jia X."/>
            <person name="Li D."/>
            <person name="Zhu A."/>
            <person name="Guo F."/>
            <person name="Chen W."/>
            <person name="Ni D."/>
            <person name="Usadel B."/>
            <person name="Fernie A.R."/>
            <person name="Wen W."/>
        </authorList>
    </citation>
    <scope>NUCLEOTIDE SEQUENCE [LARGE SCALE GENOMIC DNA]</scope>
    <source>
        <strain evidence="2">cv. G240</strain>
    </source>
</reference>
<name>A0A7J7HPS2_CAMSI</name>
<reference evidence="1 2" key="2">
    <citation type="submission" date="2020-07" db="EMBL/GenBank/DDBJ databases">
        <title>Genome assembly of wild tea tree DASZ reveals pedigree and selection history of tea varieties.</title>
        <authorList>
            <person name="Zhang W."/>
        </authorList>
    </citation>
    <scope>NUCLEOTIDE SEQUENCE [LARGE SCALE GENOMIC DNA]</scope>
    <source>
        <strain evidence="2">cv. G240</strain>
        <tissue evidence="1">Leaf</tissue>
    </source>
</reference>
<gene>
    <name evidence="1" type="ORF">HYC85_007728</name>
</gene>
<dbReference type="EMBL" id="JACBKZ010000003">
    <property type="protein sequence ID" value="KAF5954872.1"/>
    <property type="molecule type" value="Genomic_DNA"/>
</dbReference>